<dbReference type="EMBL" id="JAAVJC010000482">
    <property type="protein sequence ID" value="NJQ17926.1"/>
    <property type="molecule type" value="Genomic_DNA"/>
</dbReference>
<feature type="transmembrane region" description="Helical" evidence="1">
    <location>
        <begin position="15"/>
        <end position="34"/>
    </location>
</feature>
<proteinExistence type="predicted"/>
<accession>A0ABX1CFU3</accession>
<evidence type="ECO:0000256" key="1">
    <source>
        <dbReference type="SAM" id="Phobius"/>
    </source>
</evidence>
<keyword evidence="1" id="KW-1133">Transmembrane helix</keyword>
<gene>
    <name evidence="2" type="ORF">HCN52_24095</name>
</gene>
<keyword evidence="1" id="KW-0812">Transmembrane</keyword>
<name>A0ABX1CFU3_9ACTN</name>
<feature type="non-terminal residue" evidence="2">
    <location>
        <position position="90"/>
    </location>
</feature>
<reference evidence="2 3" key="1">
    <citation type="submission" date="2020-03" db="EMBL/GenBank/DDBJ databases">
        <title>Draft genome of Streptomyces sp. ventii, isolated from the Axial Seamount in the Pacific Ocean, and resequencing of the two type strains Streptomyces lonarensis strain NCL 716 and Streptomyces bohaiensis strain 11A07.</title>
        <authorList>
            <person name="Loughran R.M."/>
            <person name="Pfannmuller K.M."/>
            <person name="Wasson B.J."/>
            <person name="Deadmond M.C."/>
            <person name="Paddock B.E."/>
            <person name="Koyack M.J."/>
            <person name="Gallegos D.A."/>
            <person name="Mitchell E.A."/>
            <person name="Ushijima B."/>
            <person name="Saw J.H."/>
            <person name="Mcphail K.L."/>
            <person name="Videau P."/>
        </authorList>
    </citation>
    <scope>NUCLEOTIDE SEQUENCE [LARGE SCALE GENOMIC DNA]</scope>
    <source>
        <strain evidence="2 3">11A07</strain>
    </source>
</reference>
<evidence type="ECO:0000313" key="3">
    <source>
        <dbReference type="Proteomes" id="UP000727056"/>
    </source>
</evidence>
<comment type="caution">
    <text evidence="2">The sequence shown here is derived from an EMBL/GenBank/DDBJ whole genome shotgun (WGS) entry which is preliminary data.</text>
</comment>
<dbReference type="Proteomes" id="UP000727056">
    <property type="component" value="Unassembled WGS sequence"/>
</dbReference>
<keyword evidence="3" id="KW-1185">Reference proteome</keyword>
<keyword evidence="1" id="KW-0472">Membrane</keyword>
<organism evidence="2 3">
    <name type="scientific">Streptomyces bohaiensis</name>
    <dbReference type="NCBI Taxonomy" id="1431344"/>
    <lineage>
        <taxon>Bacteria</taxon>
        <taxon>Bacillati</taxon>
        <taxon>Actinomycetota</taxon>
        <taxon>Actinomycetes</taxon>
        <taxon>Kitasatosporales</taxon>
        <taxon>Streptomycetaceae</taxon>
        <taxon>Streptomyces</taxon>
    </lineage>
</organism>
<evidence type="ECO:0000313" key="2">
    <source>
        <dbReference type="EMBL" id="NJQ17926.1"/>
    </source>
</evidence>
<protein>
    <submittedName>
        <fullName evidence="2">Uncharacterized protein</fullName>
    </submittedName>
</protein>
<sequence length="90" mass="9511">MTGYRIALRRSPLRWWYLPLVALAVAMAVLPGAWQDSWPRASAAMSAAAWPLMVAGCGPVRHDRLPDRAAPLPAALVVPPAGRAGGGDGR</sequence>